<gene>
    <name evidence="2" type="ORF">LCGC14_1644200</name>
</gene>
<sequence length="102" mass="11060">MAKRLSKVVPASLDIGGILFIGISLVLAGAGLLLSLFIDNRSIRTFGISLGIALVLAVFGFIIGLHFVDRKTAEYIDHLDMPTIEEIEKAIDDERASHDPKV</sequence>
<keyword evidence="1" id="KW-0812">Transmembrane</keyword>
<accession>A0A0F9ILB6</accession>
<feature type="transmembrane region" description="Helical" evidence="1">
    <location>
        <begin position="46"/>
        <end position="68"/>
    </location>
</feature>
<dbReference type="EMBL" id="LAZR01013740">
    <property type="protein sequence ID" value="KKM20569.1"/>
    <property type="molecule type" value="Genomic_DNA"/>
</dbReference>
<evidence type="ECO:0000256" key="1">
    <source>
        <dbReference type="SAM" id="Phobius"/>
    </source>
</evidence>
<protein>
    <submittedName>
        <fullName evidence="2">Uncharacterized protein</fullName>
    </submittedName>
</protein>
<reference evidence="2" key="1">
    <citation type="journal article" date="2015" name="Nature">
        <title>Complex archaea that bridge the gap between prokaryotes and eukaryotes.</title>
        <authorList>
            <person name="Spang A."/>
            <person name="Saw J.H."/>
            <person name="Jorgensen S.L."/>
            <person name="Zaremba-Niedzwiedzka K."/>
            <person name="Martijn J."/>
            <person name="Lind A.E."/>
            <person name="van Eijk R."/>
            <person name="Schleper C."/>
            <person name="Guy L."/>
            <person name="Ettema T.J."/>
        </authorList>
    </citation>
    <scope>NUCLEOTIDE SEQUENCE</scope>
</reference>
<dbReference type="AlphaFoldDB" id="A0A0F9ILB6"/>
<evidence type="ECO:0000313" key="2">
    <source>
        <dbReference type="EMBL" id="KKM20569.1"/>
    </source>
</evidence>
<comment type="caution">
    <text evidence="2">The sequence shown here is derived from an EMBL/GenBank/DDBJ whole genome shotgun (WGS) entry which is preliminary data.</text>
</comment>
<keyword evidence="1" id="KW-1133">Transmembrane helix</keyword>
<name>A0A0F9ILB6_9ZZZZ</name>
<proteinExistence type="predicted"/>
<feature type="transmembrane region" description="Helical" evidence="1">
    <location>
        <begin position="12"/>
        <end position="34"/>
    </location>
</feature>
<keyword evidence="1" id="KW-0472">Membrane</keyword>
<organism evidence="2">
    <name type="scientific">marine sediment metagenome</name>
    <dbReference type="NCBI Taxonomy" id="412755"/>
    <lineage>
        <taxon>unclassified sequences</taxon>
        <taxon>metagenomes</taxon>
        <taxon>ecological metagenomes</taxon>
    </lineage>
</organism>